<dbReference type="EMBL" id="CP165645">
    <property type="protein sequence ID" value="XDU67867.1"/>
    <property type="molecule type" value="Genomic_DNA"/>
</dbReference>
<protein>
    <submittedName>
        <fullName evidence="1">Uncharacterized protein</fullName>
    </submittedName>
</protein>
<geneLocation type="plasmid" evidence="1">
    <name>unnamed1</name>
</geneLocation>
<proteinExistence type="predicted"/>
<name>A0AB39VJE4_9FUSO</name>
<dbReference type="KEGG" id="lrug:AB8B22_10795"/>
<evidence type="ECO:0000313" key="1">
    <source>
        <dbReference type="EMBL" id="XDU67867.1"/>
    </source>
</evidence>
<gene>
    <name evidence="1" type="ORF">AB8B22_10795</name>
</gene>
<organism evidence="1">
    <name type="scientific">Leptotrichia rugosa</name>
    <dbReference type="NCBI Taxonomy" id="3239302"/>
    <lineage>
        <taxon>Bacteria</taxon>
        <taxon>Fusobacteriati</taxon>
        <taxon>Fusobacteriota</taxon>
        <taxon>Fusobacteriia</taxon>
        <taxon>Fusobacteriales</taxon>
        <taxon>Leptotrichiaceae</taxon>
        <taxon>Leptotrichia</taxon>
    </lineage>
</organism>
<dbReference type="RefSeq" id="WP_369711980.1">
    <property type="nucleotide sequence ID" value="NZ_CP165645.1"/>
</dbReference>
<keyword evidence="1" id="KW-0614">Plasmid</keyword>
<dbReference type="AlphaFoldDB" id="A0AB39VJE4"/>
<accession>A0AB39VJE4</accession>
<sequence length="89" mass="10233">MIEIVTQPGTLRVLEKIGVKNNDGLEINKWYPNMEKTFTGWEKFGRVQFEEEKSQITITLGKGSGLEIFNQRIKQINVKQGDIHNGKNK</sequence>
<reference evidence="1" key="1">
    <citation type="submission" date="2024-07" db="EMBL/GenBank/DDBJ databases">
        <authorList>
            <person name="Li X.-J."/>
            <person name="Wang X."/>
        </authorList>
    </citation>
    <scope>NUCLEOTIDE SEQUENCE</scope>
    <source>
        <strain evidence="1">HSP-334</strain>
        <plasmid evidence="1">unnamed1</plasmid>
    </source>
</reference>